<accession>A0A381N094</accession>
<gene>
    <name evidence="1" type="ORF">METZ01_LOCUS855</name>
</gene>
<proteinExistence type="predicted"/>
<name>A0A381N094_9ZZZZ</name>
<dbReference type="EMBL" id="UINC01000046">
    <property type="protein sequence ID" value="SUZ48001.1"/>
    <property type="molecule type" value="Genomic_DNA"/>
</dbReference>
<sequence length="330" mass="37907">MANDSTVAAYVHQMNKMNYNKRDIHIEYGLSGRMTFSLLLPSYKSLSNEIDWSKEIIVDSLSYPLDSLLNFYYPDKRSTSGLGDASLGMKILLYGYPSWTGKEPISIYGGVNLRFPAAKRLSPYKPQSKNENGIPSQFFDLPVGNGMTRYSYSLFGELFKYFKKRLVNITWRIEHGKYSREVVNTPVSFLWGSETNPDSIISKIGNSFLHQLGDELLLSAMGKLELFPDRLSITTGINSIRTERDFVLSENLNWDNWMISRTRNGEIVHDTKKTQVRQYILATFHNVHPIKSFGPVLFDIEVGASFPYFTRHTYTFANTWIGLQAYFQAW</sequence>
<protein>
    <recommendedName>
        <fullName evidence="2">DUF5723 domain-containing protein</fullName>
    </recommendedName>
</protein>
<reference evidence="1" key="1">
    <citation type="submission" date="2018-05" db="EMBL/GenBank/DDBJ databases">
        <authorList>
            <person name="Lanie J.A."/>
            <person name="Ng W.-L."/>
            <person name="Kazmierczak K.M."/>
            <person name="Andrzejewski T.M."/>
            <person name="Davidsen T.M."/>
            <person name="Wayne K.J."/>
            <person name="Tettelin H."/>
            <person name="Glass J.I."/>
            <person name="Rusch D."/>
            <person name="Podicherti R."/>
            <person name="Tsui H.-C.T."/>
            <person name="Winkler M.E."/>
        </authorList>
    </citation>
    <scope>NUCLEOTIDE SEQUENCE</scope>
</reference>
<organism evidence="1">
    <name type="scientific">marine metagenome</name>
    <dbReference type="NCBI Taxonomy" id="408172"/>
    <lineage>
        <taxon>unclassified sequences</taxon>
        <taxon>metagenomes</taxon>
        <taxon>ecological metagenomes</taxon>
    </lineage>
</organism>
<dbReference type="AlphaFoldDB" id="A0A381N094"/>
<evidence type="ECO:0000313" key="1">
    <source>
        <dbReference type="EMBL" id="SUZ48001.1"/>
    </source>
</evidence>
<evidence type="ECO:0008006" key="2">
    <source>
        <dbReference type="Google" id="ProtNLM"/>
    </source>
</evidence>